<feature type="region of interest" description="Disordered" evidence="6">
    <location>
        <begin position="184"/>
        <end position="205"/>
    </location>
</feature>
<dbReference type="PANTHER" id="PTHR15346">
    <property type="entry name" value="DYNACTIN SUBUNIT"/>
    <property type="match status" value="1"/>
</dbReference>
<evidence type="ECO:0000256" key="5">
    <source>
        <dbReference type="SAM" id="Coils"/>
    </source>
</evidence>
<evidence type="ECO:0000313" key="7">
    <source>
        <dbReference type="Ensembl" id="ENSSAUP00010059007.1"/>
    </source>
</evidence>
<evidence type="ECO:0000256" key="6">
    <source>
        <dbReference type="SAM" id="MobiDB-lite"/>
    </source>
</evidence>
<sequence length="386" mass="42703">MADPKYANLPGIAFNEPDVYETGDLPEDDQAQFESEELCSDSVERIVVNPNAAYDKFKDKHVTTKGLDFSDRISKSRRVGYESGEFEILGEGCGVKETPQQKYQRLVNEIQELTQEVDAIQTATKESNAEERLTPVVLAQQAAQLKQQLVSAHLDSLLGPQAHINLADPDGALARRLLTQLEAAKGSRGSSAGDSKPTASAKGPDGVVLYELHSRPEQEKFNESAKMAELEKRLAELEIAVGSGSDNIDINLIHACLFFSVMYLNPPIQSVLGKMNEIAKHKAAIEDADTQNKVSQLYDVVQKWDAMSTSIPQVVQRLVAVKELHEQAMQFGQLLTHLDTTQQMINNSLKDNNTLLTQVQQTMKENLVAVEENFAALDQRIKKLSN</sequence>
<comment type="subcellular location">
    <subcellularLocation>
        <location evidence="1">Cytoplasm</location>
    </subcellularLocation>
</comment>
<accession>A0A671YCQ9</accession>
<comment type="similarity">
    <text evidence="2">Belongs to the dynactin subunit 2 family.</text>
</comment>
<feature type="coiled-coil region" evidence="5">
    <location>
        <begin position="96"/>
        <end position="130"/>
    </location>
</feature>
<dbReference type="GeneTree" id="ENSGT00390000003427"/>
<dbReference type="GO" id="GO:0007017">
    <property type="term" value="P:microtubule-based process"/>
    <property type="evidence" value="ECO:0007669"/>
    <property type="project" value="InterPro"/>
</dbReference>
<keyword evidence="4" id="KW-0243">Dynein</keyword>
<reference evidence="7" key="1">
    <citation type="submission" date="2021-04" db="EMBL/GenBank/DDBJ databases">
        <authorList>
            <consortium name="Wellcome Sanger Institute Data Sharing"/>
        </authorList>
    </citation>
    <scope>NUCLEOTIDE SEQUENCE [LARGE SCALE GENOMIC DNA]</scope>
</reference>
<reference evidence="7" key="2">
    <citation type="submission" date="2025-08" db="UniProtKB">
        <authorList>
            <consortium name="Ensembl"/>
        </authorList>
    </citation>
    <scope>IDENTIFICATION</scope>
</reference>
<evidence type="ECO:0000256" key="2">
    <source>
        <dbReference type="ARBA" id="ARBA00006176"/>
    </source>
</evidence>
<organism evidence="7 8">
    <name type="scientific">Sparus aurata</name>
    <name type="common">Gilthead sea bream</name>
    <dbReference type="NCBI Taxonomy" id="8175"/>
    <lineage>
        <taxon>Eukaryota</taxon>
        <taxon>Metazoa</taxon>
        <taxon>Chordata</taxon>
        <taxon>Craniata</taxon>
        <taxon>Vertebrata</taxon>
        <taxon>Euteleostomi</taxon>
        <taxon>Actinopterygii</taxon>
        <taxon>Neopterygii</taxon>
        <taxon>Teleostei</taxon>
        <taxon>Neoteleostei</taxon>
        <taxon>Acanthomorphata</taxon>
        <taxon>Eupercaria</taxon>
        <taxon>Spariformes</taxon>
        <taxon>Sparidae</taxon>
        <taxon>Sparus</taxon>
    </lineage>
</organism>
<protein>
    <submittedName>
        <fullName evidence="7">Dynactin 2 (p50)</fullName>
    </submittedName>
</protein>
<name>A0A671YCQ9_SPAAU</name>
<evidence type="ECO:0000256" key="4">
    <source>
        <dbReference type="ARBA" id="ARBA00023017"/>
    </source>
</evidence>
<proteinExistence type="inferred from homology"/>
<gene>
    <name evidence="7" type="primary">DCTN2</name>
    <name evidence="7" type="synonym">dctn2</name>
</gene>
<evidence type="ECO:0000256" key="1">
    <source>
        <dbReference type="ARBA" id="ARBA00004496"/>
    </source>
</evidence>
<dbReference type="GO" id="GO:0005869">
    <property type="term" value="C:dynactin complex"/>
    <property type="evidence" value="ECO:0007669"/>
    <property type="project" value="InterPro"/>
</dbReference>
<dbReference type="InterPro" id="IPR028133">
    <property type="entry name" value="Dynamitin"/>
</dbReference>
<dbReference type="AlphaFoldDB" id="A0A671YCQ9"/>
<keyword evidence="8" id="KW-1185">Reference proteome</keyword>
<evidence type="ECO:0000256" key="3">
    <source>
        <dbReference type="ARBA" id="ARBA00022490"/>
    </source>
</evidence>
<keyword evidence="3" id="KW-0963">Cytoplasm</keyword>
<reference evidence="7" key="3">
    <citation type="submission" date="2025-09" db="UniProtKB">
        <authorList>
            <consortium name="Ensembl"/>
        </authorList>
    </citation>
    <scope>IDENTIFICATION</scope>
</reference>
<dbReference type="Ensembl" id="ENSSAUT00010061910.1">
    <property type="protein sequence ID" value="ENSSAUP00010059007.1"/>
    <property type="gene ID" value="ENSSAUG00010024017.1"/>
</dbReference>
<feature type="coiled-coil region" evidence="5">
    <location>
        <begin position="220"/>
        <end position="247"/>
    </location>
</feature>
<dbReference type="Proteomes" id="UP000472265">
    <property type="component" value="Chromosome 6"/>
</dbReference>
<dbReference type="GO" id="GO:0030286">
    <property type="term" value="C:dynein complex"/>
    <property type="evidence" value="ECO:0007669"/>
    <property type="project" value="UniProtKB-KW"/>
</dbReference>
<evidence type="ECO:0000313" key="8">
    <source>
        <dbReference type="Proteomes" id="UP000472265"/>
    </source>
</evidence>
<keyword evidence="5" id="KW-0175">Coiled coil</keyword>
<dbReference type="GO" id="GO:0005737">
    <property type="term" value="C:cytoplasm"/>
    <property type="evidence" value="ECO:0007669"/>
    <property type="project" value="UniProtKB-SubCell"/>
</dbReference>
<dbReference type="Pfam" id="PF04912">
    <property type="entry name" value="Dynamitin"/>
    <property type="match status" value="2"/>
</dbReference>